<evidence type="ECO:0000313" key="3">
    <source>
        <dbReference type="Proteomes" id="UP000323632"/>
    </source>
</evidence>
<accession>A0A5M6CGI5</accession>
<dbReference type="RefSeq" id="WP_150034048.1">
    <property type="nucleotide sequence ID" value="NZ_VWSH01000004.1"/>
</dbReference>
<proteinExistence type="predicted"/>
<dbReference type="InterPro" id="IPR051531">
    <property type="entry name" value="N-acetyltransferase"/>
</dbReference>
<name>A0A5M6CGI5_9BACT</name>
<evidence type="ECO:0000259" key="1">
    <source>
        <dbReference type="Pfam" id="PF13302"/>
    </source>
</evidence>
<dbReference type="PANTHER" id="PTHR43792:SF16">
    <property type="entry name" value="N-ACETYLTRANSFERASE DOMAIN-CONTAINING PROTEIN"/>
    <property type="match status" value="1"/>
</dbReference>
<dbReference type="AlphaFoldDB" id="A0A5M6CGI5"/>
<dbReference type="Gene3D" id="3.40.630.30">
    <property type="match status" value="1"/>
</dbReference>
<gene>
    <name evidence="2" type="ORF">F0919_17330</name>
</gene>
<feature type="domain" description="N-acetyltransferase" evidence="1">
    <location>
        <begin position="9"/>
        <end position="153"/>
    </location>
</feature>
<reference evidence="2 3" key="1">
    <citation type="submission" date="2019-09" db="EMBL/GenBank/DDBJ databases">
        <title>Genome sequence and assembly of Taibaiella sp.</title>
        <authorList>
            <person name="Chhetri G."/>
        </authorList>
    </citation>
    <scope>NUCLEOTIDE SEQUENCE [LARGE SCALE GENOMIC DNA]</scope>
    <source>
        <strain evidence="2 3">KVB11</strain>
    </source>
</reference>
<dbReference type="InterPro" id="IPR000182">
    <property type="entry name" value="GNAT_dom"/>
</dbReference>
<comment type="caution">
    <text evidence="2">The sequence shown here is derived from an EMBL/GenBank/DDBJ whole genome shotgun (WGS) entry which is preliminary data.</text>
</comment>
<evidence type="ECO:0000313" key="2">
    <source>
        <dbReference type="EMBL" id="KAA5532545.1"/>
    </source>
</evidence>
<keyword evidence="3" id="KW-1185">Reference proteome</keyword>
<dbReference type="Pfam" id="PF13302">
    <property type="entry name" value="Acetyltransf_3"/>
    <property type="match status" value="1"/>
</dbReference>
<keyword evidence="2" id="KW-0808">Transferase</keyword>
<dbReference type="Proteomes" id="UP000323632">
    <property type="component" value="Unassembled WGS sequence"/>
</dbReference>
<dbReference type="GO" id="GO:0016747">
    <property type="term" value="F:acyltransferase activity, transferring groups other than amino-acyl groups"/>
    <property type="evidence" value="ECO:0007669"/>
    <property type="project" value="InterPro"/>
</dbReference>
<organism evidence="2 3">
    <name type="scientific">Taibaiella lutea</name>
    <dbReference type="NCBI Taxonomy" id="2608001"/>
    <lineage>
        <taxon>Bacteria</taxon>
        <taxon>Pseudomonadati</taxon>
        <taxon>Bacteroidota</taxon>
        <taxon>Chitinophagia</taxon>
        <taxon>Chitinophagales</taxon>
        <taxon>Chitinophagaceae</taxon>
        <taxon>Taibaiella</taxon>
    </lineage>
</organism>
<dbReference type="PANTHER" id="PTHR43792">
    <property type="entry name" value="GNAT FAMILY, PUTATIVE (AFU_ORTHOLOGUE AFUA_3G00765)-RELATED-RELATED"/>
    <property type="match status" value="1"/>
</dbReference>
<dbReference type="SUPFAM" id="SSF55729">
    <property type="entry name" value="Acyl-CoA N-acyltransferases (Nat)"/>
    <property type="match status" value="1"/>
</dbReference>
<dbReference type="InterPro" id="IPR016181">
    <property type="entry name" value="Acyl_CoA_acyltransferase"/>
</dbReference>
<dbReference type="EMBL" id="VWSH01000004">
    <property type="protein sequence ID" value="KAA5532545.1"/>
    <property type="molecule type" value="Genomic_DNA"/>
</dbReference>
<protein>
    <submittedName>
        <fullName evidence="2">GNAT family N-acetyltransferase</fullName>
    </submittedName>
</protein>
<sequence length="174" mass="20311">MHFFVETERLIMREMLPTDDAGMFQLDSDPDVHLYIGRKPVQYIEQSREVIEIVRKQYEINGIGRWAVIEKETGAFIGWSGLKLITEPINGRKNHLDLGYRFIKQYWGKGYAKETAIASAAYAWDVLNAKELCGIVHIHNIASRKTLQSVGLRYVENFDYDGSPYEWYEMKRQD</sequence>